<feature type="transmembrane region" description="Helical" evidence="5">
    <location>
        <begin position="67"/>
        <end position="85"/>
    </location>
</feature>
<dbReference type="EMBL" id="BBWV01000003">
    <property type="protein sequence ID" value="GAO44392.1"/>
    <property type="molecule type" value="Genomic_DNA"/>
</dbReference>
<evidence type="ECO:0000256" key="1">
    <source>
        <dbReference type="ARBA" id="ARBA00004141"/>
    </source>
</evidence>
<dbReference type="GO" id="GO:0016020">
    <property type="term" value="C:membrane"/>
    <property type="evidence" value="ECO:0007669"/>
    <property type="project" value="UniProtKB-SubCell"/>
</dbReference>
<dbReference type="Proteomes" id="UP000033121">
    <property type="component" value="Unassembled WGS sequence"/>
</dbReference>
<sequence>MKLRILSWVLRIVAAVILLQTLYFKFTGQPESVTLFTQLGMEPWGRIGTGIAELITAVLLLVPATCFYGALAGMALMAGAIFFHLTKLGIYFGGDALLFTYAVTVFAACVIICILERKKIR</sequence>
<feature type="transmembrane region" description="Helical" evidence="5">
    <location>
        <begin position="44"/>
        <end position="62"/>
    </location>
</feature>
<dbReference type="RefSeq" id="WP_046370328.1">
    <property type="nucleotide sequence ID" value="NZ_BBWV01000003.1"/>
</dbReference>
<keyword evidence="2 5" id="KW-0812">Transmembrane</keyword>
<proteinExistence type="predicted"/>
<comment type="caution">
    <text evidence="6">The sequence shown here is derived from an EMBL/GenBank/DDBJ whole genome shotgun (WGS) entry which is preliminary data.</text>
</comment>
<protein>
    <recommendedName>
        <fullName evidence="8">DoxX family protein</fullName>
    </recommendedName>
</protein>
<reference evidence="6 7" key="1">
    <citation type="submission" date="2015-04" db="EMBL/GenBank/DDBJ databases">
        <title>Whole genome shotgun sequence of Flavihumibacter petaseus NBRC 106054.</title>
        <authorList>
            <person name="Miyazawa S."/>
            <person name="Hosoyama A."/>
            <person name="Hashimoto M."/>
            <person name="Noguchi M."/>
            <person name="Tsuchikane K."/>
            <person name="Ohji S."/>
            <person name="Yamazoe A."/>
            <person name="Ichikawa N."/>
            <person name="Kimura A."/>
            <person name="Fujita N."/>
        </authorList>
    </citation>
    <scope>NUCLEOTIDE SEQUENCE [LARGE SCALE GENOMIC DNA]</scope>
    <source>
        <strain evidence="6 7">NBRC 106054</strain>
    </source>
</reference>
<dbReference type="STRING" id="1220578.FPE01S_03_04300"/>
<dbReference type="AlphaFoldDB" id="A0A0E9N357"/>
<dbReference type="OrthoDB" id="8161897at2"/>
<dbReference type="InterPro" id="IPR032808">
    <property type="entry name" value="DoxX"/>
</dbReference>
<dbReference type="Pfam" id="PF13564">
    <property type="entry name" value="DoxX_2"/>
    <property type="match status" value="1"/>
</dbReference>
<feature type="transmembrane region" description="Helical" evidence="5">
    <location>
        <begin position="97"/>
        <end position="115"/>
    </location>
</feature>
<evidence type="ECO:0000313" key="6">
    <source>
        <dbReference type="EMBL" id="GAO44392.1"/>
    </source>
</evidence>
<organism evidence="6 7">
    <name type="scientific">Flavihumibacter petaseus NBRC 106054</name>
    <dbReference type="NCBI Taxonomy" id="1220578"/>
    <lineage>
        <taxon>Bacteria</taxon>
        <taxon>Pseudomonadati</taxon>
        <taxon>Bacteroidota</taxon>
        <taxon>Chitinophagia</taxon>
        <taxon>Chitinophagales</taxon>
        <taxon>Chitinophagaceae</taxon>
        <taxon>Flavihumibacter</taxon>
    </lineage>
</organism>
<name>A0A0E9N357_9BACT</name>
<evidence type="ECO:0000256" key="3">
    <source>
        <dbReference type="ARBA" id="ARBA00022989"/>
    </source>
</evidence>
<comment type="subcellular location">
    <subcellularLocation>
        <location evidence="1">Membrane</location>
        <topology evidence="1">Multi-pass membrane protein</topology>
    </subcellularLocation>
</comment>
<gene>
    <name evidence="6" type="ORF">FPE01S_03_04300</name>
</gene>
<evidence type="ECO:0000256" key="4">
    <source>
        <dbReference type="ARBA" id="ARBA00023136"/>
    </source>
</evidence>
<accession>A0A0E9N357</accession>
<evidence type="ECO:0000313" key="7">
    <source>
        <dbReference type="Proteomes" id="UP000033121"/>
    </source>
</evidence>
<keyword evidence="7" id="KW-1185">Reference proteome</keyword>
<keyword evidence="4 5" id="KW-0472">Membrane</keyword>
<evidence type="ECO:0000256" key="2">
    <source>
        <dbReference type="ARBA" id="ARBA00022692"/>
    </source>
</evidence>
<evidence type="ECO:0000256" key="5">
    <source>
        <dbReference type="SAM" id="Phobius"/>
    </source>
</evidence>
<evidence type="ECO:0008006" key="8">
    <source>
        <dbReference type="Google" id="ProtNLM"/>
    </source>
</evidence>
<keyword evidence="3 5" id="KW-1133">Transmembrane helix</keyword>
<feature type="transmembrane region" description="Helical" evidence="5">
    <location>
        <begin position="5"/>
        <end position="24"/>
    </location>
</feature>